<dbReference type="Pfam" id="PF24570">
    <property type="entry name" value="BACK_BPM_SPOP"/>
    <property type="match status" value="1"/>
</dbReference>
<dbReference type="InterPro" id="IPR000210">
    <property type="entry name" value="BTB/POZ_dom"/>
</dbReference>
<feature type="domain" description="BTB" evidence="3">
    <location>
        <begin position="179"/>
        <end position="246"/>
    </location>
</feature>
<dbReference type="CDD" id="cd18280">
    <property type="entry name" value="BTB_POZ_BPM_plant"/>
    <property type="match status" value="1"/>
</dbReference>
<protein>
    <recommendedName>
        <fullName evidence="7">BTB domain-containing protein</fullName>
    </recommendedName>
</protein>
<gene>
    <name evidence="5" type="ORF">EJB05_09043</name>
</gene>
<dbReference type="PANTHER" id="PTHR26379:SF438">
    <property type="entry name" value="OS08G0128700 PROTEIN"/>
    <property type="match status" value="1"/>
</dbReference>
<feature type="non-terminal residue" evidence="5">
    <location>
        <position position="1"/>
    </location>
</feature>
<dbReference type="Gramene" id="TVU42624">
    <property type="protein sequence ID" value="TVU42624"/>
    <property type="gene ID" value="EJB05_09043"/>
</dbReference>
<dbReference type="Pfam" id="PF22486">
    <property type="entry name" value="MATH_2"/>
    <property type="match status" value="1"/>
</dbReference>
<evidence type="ECO:0000256" key="2">
    <source>
        <dbReference type="ARBA" id="ARBA00010846"/>
    </source>
</evidence>
<dbReference type="PROSITE" id="PS50097">
    <property type="entry name" value="BTB"/>
    <property type="match status" value="1"/>
</dbReference>
<comment type="caution">
    <text evidence="5">The sequence shown here is derived from an EMBL/GenBank/DDBJ whole genome shotgun (WGS) entry which is preliminary data.</text>
</comment>
<dbReference type="InterPro" id="IPR056423">
    <property type="entry name" value="BACK_BPM_SPOP"/>
</dbReference>
<accession>A0A5J9W546</accession>
<dbReference type="Gene3D" id="1.25.40.420">
    <property type="match status" value="1"/>
</dbReference>
<dbReference type="GO" id="GO:0016567">
    <property type="term" value="P:protein ubiquitination"/>
    <property type="evidence" value="ECO:0007669"/>
    <property type="project" value="InterPro"/>
</dbReference>
<proteinExistence type="inferred from homology"/>
<dbReference type="CDD" id="cd00121">
    <property type="entry name" value="MATH"/>
    <property type="match status" value="1"/>
</dbReference>
<dbReference type="InterPro" id="IPR011333">
    <property type="entry name" value="SKP1/BTB/POZ_sf"/>
</dbReference>
<dbReference type="EMBL" id="RWGY01000005">
    <property type="protein sequence ID" value="TVU42624.1"/>
    <property type="molecule type" value="Genomic_DNA"/>
</dbReference>
<dbReference type="InterPro" id="IPR002083">
    <property type="entry name" value="MATH/TRAF_dom"/>
</dbReference>
<dbReference type="InterPro" id="IPR008974">
    <property type="entry name" value="TRAF-like"/>
</dbReference>
<evidence type="ECO:0008006" key="7">
    <source>
        <dbReference type="Google" id="ProtNLM"/>
    </source>
</evidence>
<sequence>MPIPTTFTTQVTKTVQGKHVFRITGYSQHRDMGEGRFINSGVFSVGGHHWGAVLNPAVVNPDHVVVALVLVGRESTKVRASYDLNLVDQSTGLPVFVHKEEPRTCGPFEPDNLNKISLHCKQRSLFEWYLRNDCLTMEAIVTVLREPSVPKTKTFPKIEVPPSDISVHFAKLLEDKEGVDVTFSIAGETFKAHKILLAARSPVFKAELLGPMSKAGMEPITITDLQPDVFRALLFFNYTDSLPGMDDLEGDDLCEMMRHLLVAADRYAVERLKLMCQSILCENLQVKTVATTLALADQHHCGKLKDACIEFITCSNAFDAVAETEGYKNLKRTCPSVVIEALEKTSRIRRA</sequence>
<dbReference type="PANTHER" id="PTHR26379">
    <property type="entry name" value="BTB/POZ AND MATH DOMAIN-CONTAINING PROTEIN 1"/>
    <property type="match status" value="1"/>
</dbReference>
<organism evidence="5 6">
    <name type="scientific">Eragrostis curvula</name>
    <name type="common">weeping love grass</name>
    <dbReference type="NCBI Taxonomy" id="38414"/>
    <lineage>
        <taxon>Eukaryota</taxon>
        <taxon>Viridiplantae</taxon>
        <taxon>Streptophyta</taxon>
        <taxon>Embryophyta</taxon>
        <taxon>Tracheophyta</taxon>
        <taxon>Spermatophyta</taxon>
        <taxon>Magnoliopsida</taxon>
        <taxon>Liliopsida</taxon>
        <taxon>Poales</taxon>
        <taxon>Poaceae</taxon>
        <taxon>PACMAD clade</taxon>
        <taxon>Chloridoideae</taxon>
        <taxon>Eragrostideae</taxon>
        <taxon>Eragrostidinae</taxon>
        <taxon>Eragrostis</taxon>
    </lineage>
</organism>
<evidence type="ECO:0000313" key="5">
    <source>
        <dbReference type="EMBL" id="TVU42624.1"/>
    </source>
</evidence>
<dbReference type="SMART" id="SM00225">
    <property type="entry name" value="BTB"/>
    <property type="match status" value="1"/>
</dbReference>
<evidence type="ECO:0000313" key="6">
    <source>
        <dbReference type="Proteomes" id="UP000324897"/>
    </source>
</evidence>
<evidence type="ECO:0000256" key="1">
    <source>
        <dbReference type="ARBA" id="ARBA00004906"/>
    </source>
</evidence>
<keyword evidence="6" id="KW-1185">Reference proteome</keyword>
<name>A0A5J9W546_9POAL</name>
<dbReference type="SUPFAM" id="SSF49599">
    <property type="entry name" value="TRAF domain-like"/>
    <property type="match status" value="1"/>
</dbReference>
<dbReference type="SUPFAM" id="SSF54695">
    <property type="entry name" value="POZ domain"/>
    <property type="match status" value="1"/>
</dbReference>
<dbReference type="Pfam" id="PF00651">
    <property type="entry name" value="BTB"/>
    <property type="match status" value="1"/>
</dbReference>
<dbReference type="Proteomes" id="UP000324897">
    <property type="component" value="Unassembled WGS sequence"/>
</dbReference>
<feature type="domain" description="MATH" evidence="4">
    <location>
        <begin position="16"/>
        <end position="141"/>
    </location>
</feature>
<reference evidence="5 6" key="1">
    <citation type="journal article" date="2019" name="Sci. Rep.">
        <title>A high-quality genome of Eragrostis curvula grass provides insights into Poaceae evolution and supports new strategies to enhance forage quality.</title>
        <authorList>
            <person name="Carballo J."/>
            <person name="Santos B.A.C.M."/>
            <person name="Zappacosta D."/>
            <person name="Garbus I."/>
            <person name="Selva J.P."/>
            <person name="Gallo C.A."/>
            <person name="Diaz A."/>
            <person name="Albertini E."/>
            <person name="Caccamo M."/>
            <person name="Echenique V."/>
        </authorList>
    </citation>
    <scope>NUCLEOTIDE SEQUENCE [LARGE SCALE GENOMIC DNA]</scope>
    <source>
        <strain evidence="6">cv. Victoria</strain>
        <tissue evidence="5">Leaf</tissue>
    </source>
</reference>
<comment type="pathway">
    <text evidence="1">Protein modification; protein ubiquitination.</text>
</comment>
<dbReference type="InterPro" id="IPR045005">
    <property type="entry name" value="BPM1-6"/>
</dbReference>
<evidence type="ECO:0000259" key="4">
    <source>
        <dbReference type="PROSITE" id="PS50144"/>
    </source>
</evidence>
<dbReference type="Gene3D" id="2.60.210.10">
    <property type="entry name" value="Apoptosis, Tumor Necrosis Factor Receptor Associated Protein 2, Chain A"/>
    <property type="match status" value="1"/>
</dbReference>
<dbReference type="Gene3D" id="3.30.710.10">
    <property type="entry name" value="Potassium Channel Kv1.1, Chain A"/>
    <property type="match status" value="1"/>
</dbReference>
<dbReference type="AlphaFoldDB" id="A0A5J9W546"/>
<comment type="similarity">
    <text evidence="2">Belongs to the Tdpoz family.</text>
</comment>
<dbReference type="PROSITE" id="PS50144">
    <property type="entry name" value="MATH"/>
    <property type="match status" value="1"/>
</dbReference>
<evidence type="ECO:0000259" key="3">
    <source>
        <dbReference type="PROSITE" id="PS50097"/>
    </source>
</evidence>
<dbReference type="OrthoDB" id="660757at2759"/>